<reference evidence="4 5" key="1">
    <citation type="journal article" date="2015" name="Antonie Van Leeuwenhoek">
        <title>Prauserella endophytica sp. nov., an endophytic actinobacterium isolated from Tamarix taklamakanensis.</title>
        <authorList>
            <person name="Liu J.M."/>
            <person name="Habden X."/>
            <person name="Guo L."/>
            <person name="Tuo L."/>
            <person name="Jiang Z.K."/>
            <person name="Liu S.W."/>
            <person name="Liu X.F."/>
            <person name="Chen L."/>
            <person name="Li R.F."/>
            <person name="Zhang Y.Q."/>
            <person name="Sun C.H."/>
        </authorList>
    </citation>
    <scope>NUCLEOTIDE SEQUENCE [LARGE SCALE GENOMIC DNA]</scope>
    <source>
        <strain evidence="4 5">CGMCC 4.7182</strain>
    </source>
</reference>
<dbReference type="Pfam" id="PF01609">
    <property type="entry name" value="DDE_Tnp_1"/>
    <property type="match status" value="1"/>
</dbReference>
<evidence type="ECO:0000256" key="1">
    <source>
        <dbReference type="SAM" id="MobiDB-lite"/>
    </source>
</evidence>
<evidence type="ECO:0000313" key="4">
    <source>
        <dbReference type="EMBL" id="TKG60112.1"/>
    </source>
</evidence>
<evidence type="ECO:0000313" key="5">
    <source>
        <dbReference type="Proteomes" id="UP000309992"/>
    </source>
</evidence>
<sequence>MSRFQLLSDDQWALIEDLLPVRTGKQGRPFSDARSMVEGIIYRYRCGIAWRDVPAVFGPWQTIWTWHRRMAGDGTWDTVLQRLLTAADSAGLVEWSVSVDSTIARAHQHATNITRPTGAGSNYTDLHNEPPDHAIGRSRGGWSTKVHHLVDGNGRPLVTLVGPGQAGDAPMFPHLMRQLRVARLGRGRARTRPDRVRGDKAYSSRAIRGHLRDRGITAVIPEPADQAGHRTRRGSRGGRPPTLDAVDYRGRNVVERRIALLKQWRGLATRYDKLAIVYRCAVVLHAVITWTKTLSDTP</sequence>
<dbReference type="Pfam" id="PF13340">
    <property type="entry name" value="DUF4096"/>
    <property type="match status" value="1"/>
</dbReference>
<feature type="domain" description="Insertion element IS402-like" evidence="3">
    <location>
        <begin position="7"/>
        <end position="79"/>
    </location>
</feature>
<protein>
    <submittedName>
        <fullName evidence="4">IS5 family transposase</fullName>
    </submittedName>
</protein>
<keyword evidence="5" id="KW-1185">Reference proteome</keyword>
<gene>
    <name evidence="4" type="ORF">FCN18_36015</name>
</gene>
<comment type="caution">
    <text evidence="4">The sequence shown here is derived from an EMBL/GenBank/DDBJ whole genome shotgun (WGS) entry which is preliminary data.</text>
</comment>
<dbReference type="InterPro" id="IPR025161">
    <property type="entry name" value="IS402-like_dom"/>
</dbReference>
<proteinExistence type="predicted"/>
<dbReference type="EMBL" id="SWMS01000040">
    <property type="protein sequence ID" value="TKG60112.1"/>
    <property type="molecule type" value="Genomic_DNA"/>
</dbReference>
<evidence type="ECO:0000259" key="3">
    <source>
        <dbReference type="Pfam" id="PF13340"/>
    </source>
</evidence>
<dbReference type="InterPro" id="IPR002559">
    <property type="entry name" value="Transposase_11"/>
</dbReference>
<name>A0ABY2RTN5_9PSEU</name>
<evidence type="ECO:0000259" key="2">
    <source>
        <dbReference type="Pfam" id="PF01609"/>
    </source>
</evidence>
<dbReference type="PANTHER" id="PTHR30007:SF1">
    <property type="entry name" value="BLR1914 PROTEIN"/>
    <property type="match status" value="1"/>
</dbReference>
<accession>A0ABY2RTN5</accession>
<feature type="region of interest" description="Disordered" evidence="1">
    <location>
        <begin position="224"/>
        <end position="244"/>
    </location>
</feature>
<organism evidence="4 5">
    <name type="scientific">Prauserella endophytica</name>
    <dbReference type="NCBI Taxonomy" id="1592324"/>
    <lineage>
        <taxon>Bacteria</taxon>
        <taxon>Bacillati</taxon>
        <taxon>Actinomycetota</taxon>
        <taxon>Actinomycetes</taxon>
        <taxon>Pseudonocardiales</taxon>
        <taxon>Pseudonocardiaceae</taxon>
        <taxon>Prauserella</taxon>
        <taxon>Prauserella coralliicola group</taxon>
    </lineage>
</organism>
<dbReference type="NCBIfam" id="NF033580">
    <property type="entry name" value="transpos_IS5_3"/>
    <property type="match status" value="1"/>
</dbReference>
<dbReference type="PANTHER" id="PTHR30007">
    <property type="entry name" value="PHP DOMAIN PROTEIN"/>
    <property type="match status" value="1"/>
</dbReference>
<feature type="domain" description="Transposase IS4-like" evidence="2">
    <location>
        <begin position="97"/>
        <end position="277"/>
    </location>
</feature>
<dbReference type="Proteomes" id="UP000309992">
    <property type="component" value="Unassembled WGS sequence"/>
</dbReference>